<keyword evidence="3" id="KW-0808">Transferase</keyword>
<dbReference type="AlphaFoldDB" id="S8CRP2"/>
<evidence type="ECO:0000256" key="3">
    <source>
        <dbReference type="ARBA" id="ARBA00022679"/>
    </source>
</evidence>
<dbReference type="Gene3D" id="3.40.50.150">
    <property type="entry name" value="Vaccinia Virus protein VP39"/>
    <property type="match status" value="1"/>
</dbReference>
<dbReference type="OrthoDB" id="203237at2759"/>
<keyword evidence="5" id="KW-1185">Reference proteome</keyword>
<organism evidence="4 5">
    <name type="scientific">Genlisea aurea</name>
    <dbReference type="NCBI Taxonomy" id="192259"/>
    <lineage>
        <taxon>Eukaryota</taxon>
        <taxon>Viridiplantae</taxon>
        <taxon>Streptophyta</taxon>
        <taxon>Embryophyta</taxon>
        <taxon>Tracheophyta</taxon>
        <taxon>Spermatophyta</taxon>
        <taxon>Magnoliopsida</taxon>
        <taxon>eudicotyledons</taxon>
        <taxon>Gunneridae</taxon>
        <taxon>Pentapetalae</taxon>
        <taxon>asterids</taxon>
        <taxon>lamiids</taxon>
        <taxon>Lamiales</taxon>
        <taxon>Lentibulariaceae</taxon>
        <taxon>Genlisea</taxon>
    </lineage>
</organism>
<dbReference type="PANTHER" id="PTHR43619">
    <property type="entry name" value="S-ADENOSYL-L-METHIONINE-DEPENDENT METHYLTRANSFERASE YKTD-RELATED"/>
    <property type="match status" value="1"/>
</dbReference>
<accession>S8CRP2</accession>
<evidence type="ECO:0000313" key="5">
    <source>
        <dbReference type="Proteomes" id="UP000015453"/>
    </source>
</evidence>
<comment type="caution">
    <text evidence="4">The sequence shown here is derived from an EMBL/GenBank/DDBJ whole genome shotgun (WGS) entry which is preliminary data.</text>
</comment>
<evidence type="ECO:0000256" key="1">
    <source>
        <dbReference type="ARBA" id="ARBA00008138"/>
    </source>
</evidence>
<dbReference type="PANTHER" id="PTHR43619:SF8">
    <property type="entry name" value="LEUCINE CARBOXYL METHYLTRANSFERASE"/>
    <property type="match status" value="1"/>
</dbReference>
<comment type="similarity">
    <text evidence="1">Belongs to the UPF0677 family.</text>
</comment>
<dbReference type="InterPro" id="IPR011610">
    <property type="entry name" value="SAM_mthyl_Trfase_ML2640-like"/>
</dbReference>
<dbReference type="EMBL" id="AUSU01002112">
    <property type="protein sequence ID" value="EPS69460.1"/>
    <property type="molecule type" value="Genomic_DNA"/>
</dbReference>
<evidence type="ECO:0008006" key="6">
    <source>
        <dbReference type="Google" id="ProtNLM"/>
    </source>
</evidence>
<dbReference type="Proteomes" id="UP000015453">
    <property type="component" value="Unassembled WGS sequence"/>
</dbReference>
<dbReference type="NCBIfam" id="TIGR00027">
    <property type="entry name" value="mthyl_TIGR00027"/>
    <property type="match status" value="1"/>
</dbReference>
<evidence type="ECO:0000256" key="2">
    <source>
        <dbReference type="ARBA" id="ARBA00022603"/>
    </source>
</evidence>
<keyword evidence="2" id="KW-0489">Methyltransferase</keyword>
<dbReference type="InterPro" id="IPR007213">
    <property type="entry name" value="Ppm1/Ppm2/Tcmp"/>
</dbReference>
<dbReference type="Pfam" id="PF04072">
    <property type="entry name" value="LCM"/>
    <property type="match status" value="1"/>
</dbReference>
<dbReference type="InterPro" id="IPR029063">
    <property type="entry name" value="SAM-dependent_MTases_sf"/>
</dbReference>
<feature type="non-terminal residue" evidence="4">
    <location>
        <position position="340"/>
    </location>
</feature>
<sequence length="340" mass="37593">MSSKQNGFPEGDNGTWSELSIPGLLLSNDAVRGVHEAIECEWDSVRRSACQTAAGRALWKQVIDDPLAELFAGETYLKSIYEKIRKDLVNNAREISGVIIAVRTLWFDSKLEAALRSFQGGGGEESQVVLLGAGMDARPYRLGCLRESAVFEVDFPEVLKTKAAILEAAVSSGDEHHRPTMKAKTLKRVAADLRDGDWLEKLKTSGFEPRKTTVWILEGILYYLSQSHAMNVLKVIAEKCDVANTVFLADFMNKQATALSSSTFNFYCDWPELLLPSLGFSEVKLSQIGDPDANFGLLKDPLSLLNKLRNLHRSVQIHPDDGTPCSRLYLLEASGSPKRS</sequence>
<dbReference type="GO" id="GO:0032259">
    <property type="term" value="P:methylation"/>
    <property type="evidence" value="ECO:0007669"/>
    <property type="project" value="UniProtKB-KW"/>
</dbReference>
<protein>
    <recommendedName>
        <fullName evidence="6">S-adenosyl-L-methionine-dependent methyltransferase</fullName>
    </recommendedName>
</protein>
<dbReference type="SUPFAM" id="SSF53335">
    <property type="entry name" value="S-adenosyl-L-methionine-dependent methyltransferases"/>
    <property type="match status" value="1"/>
</dbReference>
<dbReference type="GO" id="GO:0008168">
    <property type="term" value="F:methyltransferase activity"/>
    <property type="evidence" value="ECO:0007669"/>
    <property type="project" value="UniProtKB-KW"/>
</dbReference>
<name>S8CRP2_9LAMI</name>
<gene>
    <name evidence="4" type="ORF">M569_05305</name>
</gene>
<evidence type="ECO:0000313" key="4">
    <source>
        <dbReference type="EMBL" id="EPS69460.1"/>
    </source>
</evidence>
<reference evidence="4 5" key="1">
    <citation type="journal article" date="2013" name="BMC Genomics">
        <title>The miniature genome of a carnivorous plant Genlisea aurea contains a low number of genes and short non-coding sequences.</title>
        <authorList>
            <person name="Leushkin E.V."/>
            <person name="Sutormin R.A."/>
            <person name="Nabieva E.R."/>
            <person name="Penin A.A."/>
            <person name="Kondrashov A.S."/>
            <person name="Logacheva M.D."/>
        </authorList>
    </citation>
    <scope>NUCLEOTIDE SEQUENCE [LARGE SCALE GENOMIC DNA]</scope>
</reference>
<proteinExistence type="inferred from homology"/>